<proteinExistence type="predicted"/>
<reference evidence="1" key="1">
    <citation type="journal article" date="2020" name="mSystems">
        <title>Genome- and Community-Level Interaction Insights into Carbon Utilization and Element Cycling Functions of Hydrothermarchaeota in Hydrothermal Sediment.</title>
        <authorList>
            <person name="Zhou Z."/>
            <person name="Liu Y."/>
            <person name="Xu W."/>
            <person name="Pan J."/>
            <person name="Luo Z.H."/>
            <person name="Li M."/>
        </authorList>
    </citation>
    <scope>NUCLEOTIDE SEQUENCE [LARGE SCALE GENOMIC DNA]</scope>
    <source>
        <strain evidence="1">HyVt-96</strain>
    </source>
</reference>
<dbReference type="AlphaFoldDB" id="A0A7V5HMR0"/>
<gene>
    <name evidence="1" type="ORF">ENL43_01320</name>
</gene>
<protein>
    <submittedName>
        <fullName evidence="1">Uncharacterized protein</fullName>
    </submittedName>
</protein>
<comment type="caution">
    <text evidence="1">The sequence shown here is derived from an EMBL/GenBank/DDBJ whole genome shotgun (WGS) entry which is preliminary data.</text>
</comment>
<evidence type="ECO:0000313" key="1">
    <source>
        <dbReference type="EMBL" id="HHF52988.1"/>
    </source>
</evidence>
<organism evidence="1">
    <name type="scientific">candidate division WOR-3 bacterium</name>
    <dbReference type="NCBI Taxonomy" id="2052148"/>
    <lineage>
        <taxon>Bacteria</taxon>
        <taxon>Bacteria division WOR-3</taxon>
    </lineage>
</organism>
<accession>A0A7V5HMR0</accession>
<dbReference type="EMBL" id="DRTX01000076">
    <property type="protein sequence ID" value="HHF52988.1"/>
    <property type="molecule type" value="Genomic_DNA"/>
</dbReference>
<name>A0A7V5HMR0_UNCW3</name>
<sequence>MLYDMYEEKVGLHSLHPERFIIINGKVYITTKTSLDLTSSREDLVSLEGNKFLFHSGDSLKKELKEKWNIQHIRPIWCVFRIEGDDVYYLKGYRLIARVRKGKGVIDSLVEGSGIFSEGMAGGLFSCPVFADKKGRIYVVDGDFDWNTKTGKVFIRIYEPEKED</sequence>
<dbReference type="Proteomes" id="UP000886050">
    <property type="component" value="Unassembled WGS sequence"/>
</dbReference>